<accession>A0A7C1T102</accession>
<dbReference type="InterPro" id="IPR019752">
    <property type="entry name" value="Pyrv/ketoisovalerate_OxRed_cat"/>
</dbReference>
<comment type="caution">
    <text evidence="3">The sequence shown here is derived from an EMBL/GenBank/DDBJ whole genome shotgun (WGS) entry which is preliminary data.</text>
</comment>
<evidence type="ECO:0000313" key="4">
    <source>
        <dbReference type="EMBL" id="HHP05559.1"/>
    </source>
</evidence>
<proteinExistence type="predicted"/>
<sequence>MRPRSIVIAGVGGQGLLTMGSLLGEALLRQGYRVSVGEVHGLSQRGGSVVVFVRYAEYQPSPVVAPGEGDVLVGLELIEAARRLHLLSRSGLAVVNDFLLPPPAAQKVPSREELVASIGKAVKSVFVEALPLAEKAGSPVAVNMVMLGALAACSRVDVSLDSLRNVVAARFRGAVGAVNVRALELGYEEALKKLREQVQD</sequence>
<dbReference type="InterPro" id="IPR052198">
    <property type="entry name" value="IorB_Oxidoreductase"/>
</dbReference>
<evidence type="ECO:0000259" key="2">
    <source>
        <dbReference type="Pfam" id="PF01558"/>
    </source>
</evidence>
<dbReference type="PANTHER" id="PTHR43854">
    <property type="entry name" value="INDOLEPYRUVATE OXIDOREDUCTASE SUBUNIT IORB"/>
    <property type="match status" value="1"/>
</dbReference>
<name>A0A7C1T102_THEPE</name>
<dbReference type="Gene3D" id="3.40.920.10">
    <property type="entry name" value="Pyruvate-ferredoxin oxidoreductase, PFOR, domain III"/>
    <property type="match status" value="1"/>
</dbReference>
<keyword evidence="1" id="KW-0560">Oxidoreductase</keyword>
<dbReference type="Pfam" id="PF01558">
    <property type="entry name" value="POR"/>
    <property type="match status" value="1"/>
</dbReference>
<feature type="domain" description="Pyruvate/ketoisovalerate oxidoreductase catalytic" evidence="2">
    <location>
        <begin position="12"/>
        <end position="188"/>
    </location>
</feature>
<evidence type="ECO:0000313" key="3">
    <source>
        <dbReference type="EMBL" id="HEB48175.1"/>
    </source>
</evidence>
<reference evidence="3" key="1">
    <citation type="journal article" date="2020" name="mSystems">
        <title>Genome- and Community-Level Interaction Insights into Carbon Utilization and Element Cycling Functions of Hydrothermarchaeota in Hydrothermal Sediment.</title>
        <authorList>
            <person name="Zhou Z."/>
            <person name="Liu Y."/>
            <person name="Xu W."/>
            <person name="Pan J."/>
            <person name="Luo Z.H."/>
            <person name="Li M."/>
        </authorList>
    </citation>
    <scope>NUCLEOTIDE SEQUENCE [LARGE SCALE GENOMIC DNA]</scope>
    <source>
        <strain evidence="4">SpSt-1125</strain>
        <strain evidence="3">SpSt-25</strain>
    </source>
</reference>
<dbReference type="GO" id="GO:0016903">
    <property type="term" value="F:oxidoreductase activity, acting on the aldehyde or oxo group of donors"/>
    <property type="evidence" value="ECO:0007669"/>
    <property type="project" value="InterPro"/>
</dbReference>
<organism evidence="3">
    <name type="scientific">Thermofilum pendens</name>
    <dbReference type="NCBI Taxonomy" id="2269"/>
    <lineage>
        <taxon>Archaea</taxon>
        <taxon>Thermoproteota</taxon>
        <taxon>Thermoprotei</taxon>
        <taxon>Thermofilales</taxon>
        <taxon>Thermofilaceae</taxon>
        <taxon>Thermofilum</taxon>
    </lineage>
</organism>
<dbReference type="SUPFAM" id="SSF53323">
    <property type="entry name" value="Pyruvate-ferredoxin oxidoreductase, PFOR, domain III"/>
    <property type="match status" value="1"/>
</dbReference>
<keyword evidence="3" id="KW-0670">Pyruvate</keyword>
<dbReference type="PANTHER" id="PTHR43854:SF1">
    <property type="entry name" value="INDOLEPYRUVATE OXIDOREDUCTASE SUBUNIT IORB"/>
    <property type="match status" value="1"/>
</dbReference>
<dbReference type="EMBL" id="DRZM01000213">
    <property type="protein sequence ID" value="HHP05559.1"/>
    <property type="molecule type" value="Genomic_DNA"/>
</dbReference>
<protein>
    <submittedName>
        <fullName evidence="3">Indolepyruvate oxidoreductase subunit beta</fullName>
    </submittedName>
</protein>
<dbReference type="EMBL" id="DSKP01000001">
    <property type="protein sequence ID" value="HEB48175.1"/>
    <property type="molecule type" value="Genomic_DNA"/>
</dbReference>
<gene>
    <name evidence="4" type="ORF">ENM88_07450</name>
    <name evidence="3" type="ORF">ENP77_00010</name>
</gene>
<evidence type="ECO:0000256" key="1">
    <source>
        <dbReference type="ARBA" id="ARBA00023002"/>
    </source>
</evidence>
<dbReference type="AlphaFoldDB" id="A0A7C1T102"/>
<dbReference type="InterPro" id="IPR002869">
    <property type="entry name" value="Pyrv_flavodox_OxRed_cen"/>
</dbReference>